<protein>
    <recommendedName>
        <fullName evidence="3">DUF2946 domain-containing protein</fullName>
    </recommendedName>
</protein>
<evidence type="ECO:0000313" key="1">
    <source>
        <dbReference type="EMBL" id="PNF57580.1"/>
    </source>
</evidence>
<dbReference type="RefSeq" id="WP_003284940.1">
    <property type="nucleotide sequence ID" value="NZ_CP036186.1"/>
</dbReference>
<evidence type="ECO:0000313" key="2">
    <source>
        <dbReference type="Proteomes" id="UP000236003"/>
    </source>
</evidence>
<gene>
    <name evidence="1" type="ORF">CXK99_20895</name>
</gene>
<proteinExistence type="predicted"/>
<accession>A0A2N8R924</accession>
<dbReference type="AlphaFoldDB" id="A0A2N8R924"/>
<evidence type="ECO:0008006" key="3">
    <source>
        <dbReference type="Google" id="ProtNLM"/>
    </source>
</evidence>
<dbReference type="Proteomes" id="UP000236003">
    <property type="component" value="Unassembled WGS sequence"/>
</dbReference>
<comment type="caution">
    <text evidence="1">The sequence shown here is derived from an EMBL/GenBank/DDBJ whole genome shotgun (WGS) entry which is preliminary data.</text>
</comment>
<reference evidence="1 2" key="1">
    <citation type="submission" date="2018-01" db="EMBL/GenBank/DDBJ databases">
        <title>Denitrification phenotypes of diverse strains of Pseudomonas stutzeri.</title>
        <authorList>
            <person name="Milligan D.A."/>
            <person name="Bergaust L."/>
            <person name="Bakken L.R."/>
            <person name="Frostegard A."/>
        </authorList>
    </citation>
    <scope>NUCLEOTIDE SEQUENCE [LARGE SCALE GENOMIC DNA]</scope>
    <source>
        <strain evidence="1 2">CCUG 44592</strain>
    </source>
</reference>
<dbReference type="EMBL" id="POUM01000025">
    <property type="protein sequence ID" value="PNF57580.1"/>
    <property type="molecule type" value="Genomic_DNA"/>
</dbReference>
<sequence>MKAYLRLLLVLLISLALPVTGMAALELSAEPCQMQSATQMSEHIGHLPVVEDDDTHSHEGNPLCESGHQCKTGSLLQAALAKPGLIAALAPLSVHYPEFYPIRSNADVWRPPRN</sequence>
<name>A0A2N8R924_STUST</name>
<organism evidence="1 2">
    <name type="scientific">Stutzerimonas stutzeri</name>
    <name type="common">Pseudomonas stutzeri</name>
    <dbReference type="NCBI Taxonomy" id="316"/>
    <lineage>
        <taxon>Bacteria</taxon>
        <taxon>Pseudomonadati</taxon>
        <taxon>Pseudomonadota</taxon>
        <taxon>Gammaproteobacteria</taxon>
        <taxon>Pseudomonadales</taxon>
        <taxon>Pseudomonadaceae</taxon>
        <taxon>Stutzerimonas</taxon>
    </lineage>
</organism>